<evidence type="ECO:0000313" key="1">
    <source>
        <dbReference type="EMBL" id="SEN41277.1"/>
    </source>
</evidence>
<proteinExistence type="predicted"/>
<reference evidence="1 2" key="1">
    <citation type="submission" date="2016-10" db="EMBL/GenBank/DDBJ databases">
        <authorList>
            <person name="de Groot N.N."/>
        </authorList>
    </citation>
    <scope>NUCLEOTIDE SEQUENCE [LARGE SCALE GENOMIC DNA]</scope>
    <source>
        <strain evidence="1 2">DSM 8512</strain>
    </source>
</reference>
<accession>A0A1H8GCQ2</accession>
<protein>
    <submittedName>
        <fullName evidence="1">Uncharacterized protein</fullName>
    </submittedName>
</protein>
<organism evidence="1 2">
    <name type="scientific">Paracoccus alcaliphilus</name>
    <dbReference type="NCBI Taxonomy" id="34002"/>
    <lineage>
        <taxon>Bacteria</taxon>
        <taxon>Pseudomonadati</taxon>
        <taxon>Pseudomonadota</taxon>
        <taxon>Alphaproteobacteria</taxon>
        <taxon>Rhodobacterales</taxon>
        <taxon>Paracoccaceae</taxon>
        <taxon>Paracoccus</taxon>
    </lineage>
</organism>
<gene>
    <name evidence="1" type="ORF">SAMN04489859_100699</name>
</gene>
<dbReference type="STRING" id="34002.SAMN04489859_100699"/>
<evidence type="ECO:0000313" key="2">
    <source>
        <dbReference type="Proteomes" id="UP000199054"/>
    </source>
</evidence>
<dbReference type="AlphaFoldDB" id="A0A1H8GCQ2"/>
<keyword evidence="2" id="KW-1185">Reference proteome</keyword>
<dbReference type="RefSeq" id="WP_244519132.1">
    <property type="nucleotide sequence ID" value="NZ_CP067124.1"/>
</dbReference>
<dbReference type="EMBL" id="FODE01000006">
    <property type="protein sequence ID" value="SEN41277.1"/>
    <property type="molecule type" value="Genomic_DNA"/>
</dbReference>
<dbReference type="Proteomes" id="UP000199054">
    <property type="component" value="Unassembled WGS sequence"/>
</dbReference>
<sequence length="80" mass="9116">MGEPVEGSRFLRDGIWHDQRFEAQERIMALQFGAVEKRLERIEALIEGLERRLWMTVYGVVAVILTQAVQGILDYAPKGG</sequence>
<name>A0A1H8GCQ2_9RHOB</name>